<dbReference type="AlphaFoldDB" id="D5GFE9"/>
<dbReference type="GeneID" id="9188190"/>
<protein>
    <submittedName>
        <fullName evidence="1">(Perigord truffle) hypothetical protein</fullName>
    </submittedName>
</protein>
<gene>
    <name evidence="1" type="ORF">GSTUM_00006861001</name>
</gene>
<accession>D5GFE9</accession>
<organism evidence="1 2">
    <name type="scientific">Tuber melanosporum (strain Mel28)</name>
    <name type="common">Perigord black truffle</name>
    <dbReference type="NCBI Taxonomy" id="656061"/>
    <lineage>
        <taxon>Eukaryota</taxon>
        <taxon>Fungi</taxon>
        <taxon>Dikarya</taxon>
        <taxon>Ascomycota</taxon>
        <taxon>Pezizomycotina</taxon>
        <taxon>Pezizomycetes</taxon>
        <taxon>Pezizales</taxon>
        <taxon>Tuberaceae</taxon>
        <taxon>Tuber</taxon>
    </lineage>
</organism>
<name>D5GFE9_TUBMM</name>
<evidence type="ECO:0000313" key="2">
    <source>
        <dbReference type="Proteomes" id="UP000006911"/>
    </source>
</evidence>
<dbReference type="RefSeq" id="XP_002839051.1">
    <property type="nucleotide sequence ID" value="XM_002839005.1"/>
</dbReference>
<dbReference type="InParanoid" id="D5GFE9"/>
<reference evidence="1 2" key="1">
    <citation type="journal article" date="2010" name="Nature">
        <title>Perigord black truffle genome uncovers evolutionary origins and mechanisms of symbiosis.</title>
        <authorList>
            <person name="Martin F."/>
            <person name="Kohler A."/>
            <person name="Murat C."/>
            <person name="Balestrini R."/>
            <person name="Coutinho P.M."/>
            <person name="Jaillon O."/>
            <person name="Montanini B."/>
            <person name="Morin E."/>
            <person name="Noel B."/>
            <person name="Percudani R."/>
            <person name="Porcel B."/>
            <person name="Rubini A."/>
            <person name="Amicucci A."/>
            <person name="Amselem J."/>
            <person name="Anthouard V."/>
            <person name="Arcioni S."/>
            <person name="Artiguenave F."/>
            <person name="Aury J.M."/>
            <person name="Ballario P."/>
            <person name="Bolchi A."/>
            <person name="Brenna A."/>
            <person name="Brun A."/>
            <person name="Buee M."/>
            <person name="Cantarel B."/>
            <person name="Chevalier G."/>
            <person name="Couloux A."/>
            <person name="Da Silva C."/>
            <person name="Denoeud F."/>
            <person name="Duplessis S."/>
            <person name="Ghignone S."/>
            <person name="Hilselberger B."/>
            <person name="Iotti M."/>
            <person name="Marcais B."/>
            <person name="Mello A."/>
            <person name="Miranda M."/>
            <person name="Pacioni G."/>
            <person name="Quesneville H."/>
            <person name="Riccioni C."/>
            <person name="Ruotolo R."/>
            <person name="Splivallo R."/>
            <person name="Stocchi V."/>
            <person name="Tisserant E."/>
            <person name="Viscomi A.R."/>
            <person name="Zambonelli A."/>
            <person name="Zampieri E."/>
            <person name="Henrissat B."/>
            <person name="Lebrun M.H."/>
            <person name="Paolocci F."/>
            <person name="Bonfante P."/>
            <person name="Ottonello S."/>
            <person name="Wincker P."/>
        </authorList>
    </citation>
    <scope>NUCLEOTIDE SEQUENCE [LARGE SCALE GENOMIC DNA]</scope>
    <source>
        <strain evidence="1 2">Mel28</strain>
    </source>
</reference>
<sequence>MIQLLVQPNLTPITHSAKGLRPGPGSKYQDLISDWRTTTTNPGKIAPTRCSPLLRGEMSCFSFLIGYIQLEKLAMQDAKFWGEWNRCSDIRNMGYIIQVLPAAILAWHVLQRCV</sequence>
<dbReference type="EMBL" id="FN430208">
    <property type="protein sequence ID" value="CAZ83242.1"/>
    <property type="molecule type" value="Genomic_DNA"/>
</dbReference>
<proteinExistence type="predicted"/>
<evidence type="ECO:0000313" key="1">
    <source>
        <dbReference type="EMBL" id="CAZ83242.1"/>
    </source>
</evidence>
<dbReference type="KEGG" id="tml:GSTUM_00006861001"/>
<keyword evidence="2" id="KW-1185">Reference proteome</keyword>
<dbReference type="HOGENOM" id="CLU_2122863_0_0_1"/>
<dbReference type="Proteomes" id="UP000006911">
    <property type="component" value="Unassembled WGS sequence"/>
</dbReference>